<name>A0ABN1GHI5_9ACTN</name>
<proteinExistence type="predicted"/>
<gene>
    <name evidence="1" type="ORF">GCM10010394_46630</name>
</gene>
<dbReference type="RefSeq" id="WP_344076220.1">
    <property type="nucleotide sequence ID" value="NZ_BAAACA010000034.1"/>
</dbReference>
<organism evidence="1 2">
    <name type="scientific">Streptomyces crystallinus</name>
    <dbReference type="NCBI Taxonomy" id="68191"/>
    <lineage>
        <taxon>Bacteria</taxon>
        <taxon>Bacillati</taxon>
        <taxon>Actinomycetota</taxon>
        <taxon>Actinomycetes</taxon>
        <taxon>Kitasatosporales</taxon>
        <taxon>Streptomycetaceae</taxon>
        <taxon>Streptomyces</taxon>
    </lineage>
</organism>
<accession>A0ABN1GHI5</accession>
<reference evidence="1 2" key="1">
    <citation type="journal article" date="2019" name="Int. J. Syst. Evol. Microbiol.">
        <title>The Global Catalogue of Microorganisms (GCM) 10K type strain sequencing project: providing services to taxonomists for standard genome sequencing and annotation.</title>
        <authorList>
            <consortium name="The Broad Institute Genomics Platform"/>
            <consortium name="The Broad Institute Genome Sequencing Center for Infectious Disease"/>
            <person name="Wu L."/>
            <person name="Ma J."/>
        </authorList>
    </citation>
    <scope>NUCLEOTIDE SEQUENCE [LARGE SCALE GENOMIC DNA]</scope>
    <source>
        <strain evidence="1 2">JCM 5067</strain>
    </source>
</reference>
<evidence type="ECO:0000313" key="1">
    <source>
        <dbReference type="EMBL" id="GAA0611499.1"/>
    </source>
</evidence>
<comment type="caution">
    <text evidence="1">The sequence shown here is derived from an EMBL/GenBank/DDBJ whole genome shotgun (WGS) entry which is preliminary data.</text>
</comment>
<sequence length="48" mass="5293">MSLAHGDRSRDLNQLLSDLVIHPMEAALKDASAEQIVDEAMAYRLIAL</sequence>
<dbReference type="Proteomes" id="UP001500668">
    <property type="component" value="Unassembled WGS sequence"/>
</dbReference>
<dbReference type="EMBL" id="BAAACA010000034">
    <property type="protein sequence ID" value="GAA0611499.1"/>
    <property type="molecule type" value="Genomic_DNA"/>
</dbReference>
<evidence type="ECO:0000313" key="2">
    <source>
        <dbReference type="Proteomes" id="UP001500668"/>
    </source>
</evidence>
<keyword evidence="2" id="KW-1185">Reference proteome</keyword>
<protein>
    <submittedName>
        <fullName evidence="1">Uncharacterized protein</fullName>
    </submittedName>
</protein>